<accession>G0S1A2</accession>
<keyword evidence="2 4" id="KW-1133">Transmembrane helix</keyword>
<organism evidence="6">
    <name type="scientific">Chaetomium thermophilum (strain DSM 1495 / CBS 144.50 / IMI 039719)</name>
    <name type="common">Thermochaetoides thermophila</name>
    <dbReference type="NCBI Taxonomy" id="759272"/>
    <lineage>
        <taxon>Eukaryota</taxon>
        <taxon>Fungi</taxon>
        <taxon>Dikarya</taxon>
        <taxon>Ascomycota</taxon>
        <taxon>Pezizomycotina</taxon>
        <taxon>Sordariomycetes</taxon>
        <taxon>Sordariomycetidae</taxon>
        <taxon>Sordariales</taxon>
        <taxon>Chaetomiaceae</taxon>
        <taxon>Thermochaetoides</taxon>
    </lineage>
</organism>
<sequence>MDLYQLFPRHDGHSTSADAHSALTMDHMDHGSGSSSSHSQTMMSVFHTDMATSLFSTRWTPSNRGTYAATCIFLIALAAIFRALLAFRSWQEQRWLDRERNRRYVVVNGKAPLAEALSRDEKAKHMTMVLSANGVEESVMVVANRSTMQKKPWRWSVDPLRAALDTVIAGVGYLM</sequence>
<keyword evidence="4" id="KW-0186">Copper</keyword>
<protein>
    <recommendedName>
        <fullName evidence="4">Copper transport protein</fullName>
    </recommendedName>
</protein>
<dbReference type="KEGG" id="cthr:CTHT_0012870"/>
<dbReference type="Pfam" id="PF04145">
    <property type="entry name" value="Ctr"/>
    <property type="match status" value="1"/>
</dbReference>
<dbReference type="eggNOG" id="ENOG502S287">
    <property type="taxonomic scope" value="Eukaryota"/>
</dbReference>
<evidence type="ECO:0000256" key="4">
    <source>
        <dbReference type="RuleBase" id="RU367022"/>
    </source>
</evidence>
<dbReference type="GeneID" id="18255325"/>
<dbReference type="InterPro" id="IPR007274">
    <property type="entry name" value="Cop_transporter"/>
</dbReference>
<keyword evidence="4" id="KW-0187">Copper transport</keyword>
<gene>
    <name evidence="5" type="ORF">CTHT_0012870</name>
</gene>
<dbReference type="PANTHER" id="PTHR12483:SF120">
    <property type="entry name" value="HIGH-AFFINITY COPPER TRANSPORTER CTRA2"/>
    <property type="match status" value="1"/>
</dbReference>
<dbReference type="OrthoDB" id="73901at2759"/>
<dbReference type="HOGENOM" id="CLU_090404_1_1_1"/>
<evidence type="ECO:0000256" key="2">
    <source>
        <dbReference type="ARBA" id="ARBA00022989"/>
    </source>
</evidence>
<keyword evidence="3 4" id="KW-0472">Membrane</keyword>
<feature type="transmembrane region" description="Helical" evidence="4">
    <location>
        <begin position="65"/>
        <end position="85"/>
    </location>
</feature>
<evidence type="ECO:0000256" key="3">
    <source>
        <dbReference type="ARBA" id="ARBA00023136"/>
    </source>
</evidence>
<dbReference type="Proteomes" id="UP000008066">
    <property type="component" value="Unassembled WGS sequence"/>
</dbReference>
<keyword evidence="4" id="KW-0813">Transport</keyword>
<dbReference type="PANTHER" id="PTHR12483">
    <property type="entry name" value="SOLUTE CARRIER FAMILY 31 COPPER TRANSPORTERS"/>
    <property type="match status" value="1"/>
</dbReference>
<evidence type="ECO:0000313" key="6">
    <source>
        <dbReference type="Proteomes" id="UP000008066"/>
    </source>
</evidence>
<keyword evidence="6" id="KW-1185">Reference proteome</keyword>
<keyword evidence="1 4" id="KW-0812">Transmembrane</keyword>
<comment type="subcellular location">
    <subcellularLocation>
        <location evidence="4">Membrane</location>
        <topology evidence="4">Multi-pass membrane protein</topology>
    </subcellularLocation>
</comment>
<keyword evidence="4" id="KW-0406">Ion transport</keyword>
<dbReference type="EMBL" id="GL988039">
    <property type="protein sequence ID" value="EGS22812.1"/>
    <property type="molecule type" value="Genomic_DNA"/>
</dbReference>
<dbReference type="RefSeq" id="XP_006691804.1">
    <property type="nucleotide sequence ID" value="XM_006691741.1"/>
</dbReference>
<proteinExistence type="inferred from homology"/>
<dbReference type="STRING" id="759272.G0S1A2"/>
<dbReference type="GO" id="GO:0005886">
    <property type="term" value="C:plasma membrane"/>
    <property type="evidence" value="ECO:0007669"/>
    <property type="project" value="TreeGrafter"/>
</dbReference>
<evidence type="ECO:0000256" key="1">
    <source>
        <dbReference type="ARBA" id="ARBA00022692"/>
    </source>
</evidence>
<name>G0S1A2_CHATD</name>
<dbReference type="OMA" id="PIPWRFS"/>
<dbReference type="GO" id="GO:0005375">
    <property type="term" value="F:copper ion transmembrane transporter activity"/>
    <property type="evidence" value="ECO:0007669"/>
    <property type="project" value="UniProtKB-UniRule"/>
</dbReference>
<dbReference type="AlphaFoldDB" id="G0S1A2"/>
<comment type="similarity">
    <text evidence="4">Belongs to the copper transporter (Ctr) (TC 1.A.56) family. SLC31A subfamily.</text>
</comment>
<evidence type="ECO:0000313" key="5">
    <source>
        <dbReference type="EMBL" id="EGS22812.1"/>
    </source>
</evidence>
<reference evidence="5 6" key="1">
    <citation type="journal article" date="2011" name="Cell">
        <title>Insight into structure and assembly of the nuclear pore complex by utilizing the genome of a eukaryotic thermophile.</title>
        <authorList>
            <person name="Amlacher S."/>
            <person name="Sarges P."/>
            <person name="Flemming D."/>
            <person name="van Noort V."/>
            <person name="Kunze R."/>
            <person name="Devos D.P."/>
            <person name="Arumugam M."/>
            <person name="Bork P."/>
            <person name="Hurt E."/>
        </authorList>
    </citation>
    <scope>NUCLEOTIDE SEQUENCE [LARGE SCALE GENOMIC DNA]</scope>
    <source>
        <strain evidence="6">DSM 1495 / CBS 144.50 / IMI 039719</strain>
    </source>
</reference>